<proteinExistence type="inferred from homology"/>
<organism evidence="8 9">
    <name type="scientific">Allomyces macrogynus (strain ATCC 38327)</name>
    <name type="common">Allomyces javanicus var. macrogynus</name>
    <dbReference type="NCBI Taxonomy" id="578462"/>
    <lineage>
        <taxon>Eukaryota</taxon>
        <taxon>Fungi</taxon>
        <taxon>Fungi incertae sedis</taxon>
        <taxon>Blastocladiomycota</taxon>
        <taxon>Blastocladiomycetes</taxon>
        <taxon>Blastocladiales</taxon>
        <taxon>Blastocladiaceae</taxon>
        <taxon>Allomyces</taxon>
    </lineage>
</organism>
<dbReference type="InterPro" id="IPR040457">
    <property type="entry name" value="GCP_C"/>
</dbReference>
<evidence type="ECO:0000313" key="8">
    <source>
        <dbReference type="EMBL" id="KNE69326.1"/>
    </source>
</evidence>
<keyword evidence="2 5" id="KW-0963">Cytoplasm</keyword>
<accession>A0A0L0T3N7</accession>
<dbReference type="GO" id="GO:0051321">
    <property type="term" value="P:meiotic cell cycle"/>
    <property type="evidence" value="ECO:0007669"/>
    <property type="project" value="TreeGrafter"/>
</dbReference>
<reference evidence="8 9" key="1">
    <citation type="submission" date="2009-11" db="EMBL/GenBank/DDBJ databases">
        <title>Annotation of Allomyces macrogynus ATCC 38327.</title>
        <authorList>
            <consortium name="The Broad Institute Genome Sequencing Platform"/>
            <person name="Russ C."/>
            <person name="Cuomo C."/>
            <person name="Burger G."/>
            <person name="Gray M.W."/>
            <person name="Holland P.W.H."/>
            <person name="King N."/>
            <person name="Lang F.B.F."/>
            <person name="Roger A.J."/>
            <person name="Ruiz-Trillo I."/>
            <person name="Young S.K."/>
            <person name="Zeng Q."/>
            <person name="Gargeya S."/>
            <person name="Fitzgerald M."/>
            <person name="Haas B."/>
            <person name="Abouelleil A."/>
            <person name="Alvarado L."/>
            <person name="Arachchi H.M."/>
            <person name="Berlin A."/>
            <person name="Chapman S.B."/>
            <person name="Gearin G."/>
            <person name="Goldberg J."/>
            <person name="Griggs A."/>
            <person name="Gujja S."/>
            <person name="Hansen M."/>
            <person name="Heiman D."/>
            <person name="Howarth C."/>
            <person name="Larimer J."/>
            <person name="Lui A."/>
            <person name="MacDonald P.J.P."/>
            <person name="McCowen C."/>
            <person name="Montmayeur A."/>
            <person name="Murphy C."/>
            <person name="Neiman D."/>
            <person name="Pearson M."/>
            <person name="Priest M."/>
            <person name="Roberts A."/>
            <person name="Saif S."/>
            <person name="Shea T."/>
            <person name="Sisk P."/>
            <person name="Stolte C."/>
            <person name="Sykes S."/>
            <person name="Wortman J."/>
            <person name="Nusbaum C."/>
            <person name="Birren B."/>
        </authorList>
    </citation>
    <scope>NUCLEOTIDE SEQUENCE [LARGE SCALE GENOMIC DNA]</scope>
    <source>
        <strain evidence="8 9">ATCC 38327</strain>
    </source>
</reference>
<feature type="compositionally biased region" description="Polar residues" evidence="6">
    <location>
        <begin position="32"/>
        <end position="44"/>
    </location>
</feature>
<keyword evidence="9" id="KW-1185">Reference proteome</keyword>
<evidence type="ECO:0000256" key="2">
    <source>
        <dbReference type="ARBA" id="ARBA00022490"/>
    </source>
</evidence>
<evidence type="ECO:0000256" key="1">
    <source>
        <dbReference type="ARBA" id="ARBA00010337"/>
    </source>
</evidence>
<dbReference type="GO" id="GO:0051011">
    <property type="term" value="F:microtubule minus-end binding"/>
    <property type="evidence" value="ECO:0007669"/>
    <property type="project" value="TreeGrafter"/>
</dbReference>
<evidence type="ECO:0000256" key="4">
    <source>
        <dbReference type="ARBA" id="ARBA00023212"/>
    </source>
</evidence>
<name>A0A0L0T3N7_ALLM3</name>
<protein>
    <recommendedName>
        <fullName evidence="5">Spindle pole body component</fullName>
    </recommendedName>
</protein>
<dbReference type="GO" id="GO:0007020">
    <property type="term" value="P:microtubule nucleation"/>
    <property type="evidence" value="ECO:0007669"/>
    <property type="project" value="InterPro"/>
</dbReference>
<dbReference type="Proteomes" id="UP000054350">
    <property type="component" value="Unassembled WGS sequence"/>
</dbReference>
<sequence>MILALSESLDDDVMRTSLLQAAQRQSQASLKPTATGSKLGSYTSDAHDKSESDDTYSDPARSGLWARDADSSPPDSPRSDPIDPLAMDLSGHSATSPPDATNPITWMAYLRLFQYWKCDPTPLDPAPFHLHDPHTLALSLLQRPNIDHHPGSPLVLKPVLVTETELIRETHFNLRDLPTSLFVTVPATADHPHGQIRVVGRIAATHLAQDTLLRPLHTFTARAVHRCVSRANEDPVITAFGHAVDQHLRGYDTHLSTLEARHQHQYQRGTSRTASLLHLGRATQSPILDFAADFVDAHERIVFGSMLANAPGFPPANARKVGARLVDAVPAHLVPLALSPLFAPWLGVVLATYRGYAAHIDRWLREGQCMSPYFFIHATTTAAAGEDWNATHVAVDPPALLAQDATALLLAGKTVHLAQRPSKRRRISLSQFLKCDPIPADAVRLAATPIAVLLEDAVAAGVRAGVSATRQLVASFARDHAVRAHVATLSAVMLMEDGAAWMRFADAVFRRMRARKDDWRAQEVVETVFDEVLDAMWLPAPKHRFAVHVDDEVKGIEGIKIEYEIVVSPDHIQKYNQVFAALLTLRRAKYMLEAGQHVRLRRLRGKAFDPWFGLQFPVRAVEGFCLLTVIDEERRQFQSRIDEAESIDQLVTAHTEFLDRILDRSLLRLPPLAKAIFSLFDLCLEFTAIVDHLVAMQLIDRDTIAAKVTVRPEL</sequence>
<dbReference type="AlphaFoldDB" id="A0A0L0T3N7"/>
<evidence type="ECO:0000259" key="7">
    <source>
        <dbReference type="Pfam" id="PF04130"/>
    </source>
</evidence>
<keyword evidence="4 5" id="KW-0206">Cytoskeleton</keyword>
<comment type="subcellular location">
    <subcellularLocation>
        <location evidence="5">Cytoplasm</location>
        <location evidence="5">Cytoskeleton</location>
        <location evidence="5">Microtubule organizing center</location>
    </subcellularLocation>
</comment>
<dbReference type="OrthoDB" id="66546at2759"/>
<reference evidence="9" key="2">
    <citation type="submission" date="2009-11" db="EMBL/GenBank/DDBJ databases">
        <title>The Genome Sequence of Allomyces macrogynus strain ATCC 38327.</title>
        <authorList>
            <consortium name="The Broad Institute Genome Sequencing Platform"/>
            <person name="Russ C."/>
            <person name="Cuomo C."/>
            <person name="Shea T."/>
            <person name="Young S.K."/>
            <person name="Zeng Q."/>
            <person name="Koehrsen M."/>
            <person name="Haas B."/>
            <person name="Borodovsky M."/>
            <person name="Guigo R."/>
            <person name="Alvarado L."/>
            <person name="Berlin A."/>
            <person name="Borenstein D."/>
            <person name="Chen Z."/>
            <person name="Engels R."/>
            <person name="Freedman E."/>
            <person name="Gellesch M."/>
            <person name="Goldberg J."/>
            <person name="Griggs A."/>
            <person name="Gujja S."/>
            <person name="Heiman D."/>
            <person name="Hepburn T."/>
            <person name="Howarth C."/>
            <person name="Jen D."/>
            <person name="Larson L."/>
            <person name="Lewis B."/>
            <person name="Mehta T."/>
            <person name="Park D."/>
            <person name="Pearson M."/>
            <person name="Roberts A."/>
            <person name="Saif S."/>
            <person name="Shenoy N."/>
            <person name="Sisk P."/>
            <person name="Stolte C."/>
            <person name="Sykes S."/>
            <person name="Walk T."/>
            <person name="White J."/>
            <person name="Yandava C."/>
            <person name="Burger G."/>
            <person name="Gray M.W."/>
            <person name="Holland P.W.H."/>
            <person name="King N."/>
            <person name="Lang F.B.F."/>
            <person name="Roger A.J."/>
            <person name="Ruiz-Trillo I."/>
            <person name="Lander E."/>
            <person name="Nusbaum C."/>
        </authorList>
    </citation>
    <scope>NUCLEOTIDE SEQUENCE [LARGE SCALE GENOMIC DNA]</scope>
    <source>
        <strain evidence="9">ATCC 38327</strain>
    </source>
</reference>
<dbReference type="GO" id="GO:0005816">
    <property type="term" value="C:spindle pole body"/>
    <property type="evidence" value="ECO:0007669"/>
    <property type="project" value="UniProtKB-ARBA"/>
</dbReference>
<dbReference type="VEuPathDB" id="FungiDB:AMAG_13699"/>
<comment type="similarity">
    <text evidence="1 5">Belongs to the TUBGCP family.</text>
</comment>
<dbReference type="PANTHER" id="PTHR19302:SF33">
    <property type="entry name" value="GAMMA-TUBULIN COMPLEX COMPONENT 5"/>
    <property type="match status" value="1"/>
</dbReference>
<feature type="region of interest" description="Disordered" evidence="6">
    <location>
        <begin position="22"/>
        <end position="100"/>
    </location>
</feature>
<dbReference type="GO" id="GO:0000930">
    <property type="term" value="C:gamma-tubulin complex"/>
    <property type="evidence" value="ECO:0007669"/>
    <property type="project" value="UniProtKB-ARBA"/>
</dbReference>
<evidence type="ECO:0000313" key="9">
    <source>
        <dbReference type="Proteomes" id="UP000054350"/>
    </source>
</evidence>
<dbReference type="PANTHER" id="PTHR19302">
    <property type="entry name" value="GAMMA TUBULIN COMPLEX PROTEIN"/>
    <property type="match status" value="1"/>
</dbReference>
<dbReference type="GO" id="GO:0051225">
    <property type="term" value="P:spindle assembly"/>
    <property type="evidence" value="ECO:0007669"/>
    <property type="project" value="TreeGrafter"/>
</dbReference>
<dbReference type="eggNOG" id="KOG4344">
    <property type="taxonomic scope" value="Eukaryota"/>
</dbReference>
<dbReference type="GO" id="GO:0031122">
    <property type="term" value="P:cytoplasmic microtubule organization"/>
    <property type="evidence" value="ECO:0007669"/>
    <property type="project" value="TreeGrafter"/>
</dbReference>
<dbReference type="InterPro" id="IPR007259">
    <property type="entry name" value="GCP"/>
</dbReference>
<keyword evidence="3 5" id="KW-0493">Microtubule</keyword>
<evidence type="ECO:0000256" key="6">
    <source>
        <dbReference type="SAM" id="MobiDB-lite"/>
    </source>
</evidence>
<gene>
    <name evidence="8" type="ORF">AMAG_13699</name>
</gene>
<dbReference type="STRING" id="578462.A0A0L0T3N7"/>
<dbReference type="GO" id="GO:0000922">
    <property type="term" value="C:spindle pole"/>
    <property type="evidence" value="ECO:0007669"/>
    <property type="project" value="InterPro"/>
</dbReference>
<evidence type="ECO:0000256" key="5">
    <source>
        <dbReference type="RuleBase" id="RU363050"/>
    </source>
</evidence>
<evidence type="ECO:0000256" key="3">
    <source>
        <dbReference type="ARBA" id="ARBA00022701"/>
    </source>
</evidence>
<dbReference type="InterPro" id="IPR042241">
    <property type="entry name" value="GCP_C_sf"/>
</dbReference>
<dbReference type="GO" id="GO:0043015">
    <property type="term" value="F:gamma-tubulin binding"/>
    <property type="evidence" value="ECO:0007669"/>
    <property type="project" value="InterPro"/>
</dbReference>
<dbReference type="Gene3D" id="1.20.120.1900">
    <property type="entry name" value="Gamma-tubulin complex, C-terminal domain"/>
    <property type="match status" value="1"/>
</dbReference>
<dbReference type="GO" id="GO:0000278">
    <property type="term" value="P:mitotic cell cycle"/>
    <property type="evidence" value="ECO:0007669"/>
    <property type="project" value="TreeGrafter"/>
</dbReference>
<dbReference type="EMBL" id="GG745360">
    <property type="protein sequence ID" value="KNE69326.1"/>
    <property type="molecule type" value="Genomic_DNA"/>
</dbReference>
<dbReference type="GO" id="GO:0005874">
    <property type="term" value="C:microtubule"/>
    <property type="evidence" value="ECO:0007669"/>
    <property type="project" value="UniProtKB-KW"/>
</dbReference>
<dbReference type="Pfam" id="PF04130">
    <property type="entry name" value="GCP_C_terminal"/>
    <property type="match status" value="1"/>
</dbReference>
<feature type="domain" description="Gamma tubulin complex component C-terminal" evidence="7">
    <location>
        <begin position="485"/>
        <end position="694"/>
    </location>
</feature>